<dbReference type="EMBL" id="AACI03000253">
    <property type="protein sequence ID" value="EJT44731.1"/>
    <property type="molecule type" value="Genomic_DNA"/>
</dbReference>
<dbReference type="PANTHER" id="PTHR43083:SF6">
    <property type="entry name" value="MANNAN POLYMERASE COMPLEXES SUBUNIT MNN9"/>
    <property type="match status" value="1"/>
</dbReference>
<keyword evidence="4" id="KW-1185">Reference proteome</keyword>
<dbReference type="AlphaFoldDB" id="J8TR95"/>
<dbReference type="InterPro" id="IPR052086">
    <property type="entry name" value="Mannan_Polymerase_Subunit"/>
</dbReference>
<organism evidence="3 4">
    <name type="scientific">Saccharomyces kudriavzevii (strain ATCC MYA-4449 / AS 2.2408 / CBS 8840 / NBRC 1802 / NCYC 2889)</name>
    <name type="common">Yeast</name>
    <dbReference type="NCBI Taxonomy" id="226230"/>
    <lineage>
        <taxon>Eukaryota</taxon>
        <taxon>Fungi</taxon>
        <taxon>Dikarya</taxon>
        <taxon>Ascomycota</taxon>
        <taxon>Saccharomycotina</taxon>
        <taxon>Saccharomycetes</taxon>
        <taxon>Saccharomycetales</taxon>
        <taxon>Saccharomycetaceae</taxon>
        <taxon>Saccharomyces</taxon>
    </lineage>
</organism>
<keyword evidence="2" id="KW-1133">Transmembrane helix</keyword>
<evidence type="ECO:0000313" key="3">
    <source>
        <dbReference type="EMBL" id="EJT44731.1"/>
    </source>
</evidence>
<dbReference type="GO" id="GO:0000032">
    <property type="term" value="P:cell wall mannoprotein biosynthetic process"/>
    <property type="evidence" value="ECO:0007669"/>
    <property type="project" value="TreeGrafter"/>
</dbReference>
<dbReference type="InterPro" id="IPR029044">
    <property type="entry name" value="Nucleotide-diphossugar_trans"/>
</dbReference>
<feature type="transmembrane region" description="Helical" evidence="2">
    <location>
        <begin position="15"/>
        <end position="33"/>
    </location>
</feature>
<evidence type="ECO:0000313" key="4">
    <source>
        <dbReference type="Proteomes" id="UP000002753"/>
    </source>
</evidence>
<comment type="similarity">
    <text evidence="1">Belongs to the ANP1/MMN9/VAN1 family.</text>
</comment>
<accession>J8TR95</accession>
<dbReference type="Gene3D" id="3.90.550.10">
    <property type="entry name" value="Spore Coat Polysaccharide Biosynthesis Protein SpsA, Chain A"/>
    <property type="match status" value="1"/>
</dbReference>
<reference evidence="4" key="2">
    <citation type="journal article" date="2011" name="G3 (Bethesda)">
        <title>The awesome power of yeast evolutionary genetics: New genome sequences and strain resources for the Saccharomyces sensu stricto genus.</title>
        <authorList>
            <person name="Scannell D.R."/>
            <person name="Zill O.A."/>
            <person name="Rokas A."/>
            <person name="Payen C."/>
            <person name="Dunham M.J."/>
            <person name="Eisen M.B."/>
            <person name="Rine J."/>
            <person name="Johnston M."/>
            <person name="Hittinger C.T."/>
        </authorList>
    </citation>
    <scope>GENOME REANNOTATION</scope>
    <source>
        <strain evidence="4">ATCC MYA-4449 / AS 2.2408 / CBS 8840 / NBRC 1802 / NCYC 2889</strain>
    </source>
</reference>
<proteinExistence type="inferred from homology"/>
<keyword evidence="2" id="KW-0472">Membrane</keyword>
<dbReference type="Pfam" id="PF03452">
    <property type="entry name" value="Anp1"/>
    <property type="match status" value="1"/>
</dbReference>
<name>J8TR95_SACK1</name>
<protein>
    <submittedName>
        <fullName evidence="3">MNN9-like protein</fullName>
    </submittedName>
</protein>
<dbReference type="GO" id="GO:0000136">
    <property type="term" value="C:mannan polymerase complex"/>
    <property type="evidence" value="ECO:0007669"/>
    <property type="project" value="TreeGrafter"/>
</dbReference>
<dbReference type="GO" id="GO:0006487">
    <property type="term" value="P:protein N-linked glycosylation"/>
    <property type="evidence" value="ECO:0007669"/>
    <property type="project" value="TreeGrafter"/>
</dbReference>
<dbReference type="PANTHER" id="PTHR43083">
    <property type="entry name" value="MANNAN POLYMERASE II"/>
    <property type="match status" value="1"/>
</dbReference>
<evidence type="ECO:0000256" key="1">
    <source>
        <dbReference type="ARBA" id="ARBA00037964"/>
    </source>
</evidence>
<gene>
    <name evidence="3" type="primary">YPL050C</name>
    <name evidence="3" type="ORF">SKUD_164106</name>
</gene>
<evidence type="ECO:0000256" key="2">
    <source>
        <dbReference type="SAM" id="Phobius"/>
    </source>
</evidence>
<reference evidence="3 4" key="1">
    <citation type="journal article" date="2003" name="Science">
        <title>Finding functional features in Saccharomyces genomes by phylogenetic footprinting.</title>
        <authorList>
            <person name="Cliften P.F."/>
            <person name="Sudarsanam P."/>
            <person name="Desikan A."/>
            <person name="Fulton L."/>
            <person name="Fulton B."/>
            <person name="Majors J."/>
            <person name="Waterston R."/>
            <person name="Cohen B.A."/>
            <person name="Johnston M."/>
        </authorList>
    </citation>
    <scope>NUCLEOTIDE SEQUENCE [LARGE SCALE GENOMIC DNA]</scope>
    <source>
        <strain evidence="4">ATCC MYA-4449 / AS 2.2408 / CBS 8840 / NBRC 1802 / NCYC 2889</strain>
    </source>
</reference>
<dbReference type="GO" id="GO:0000009">
    <property type="term" value="F:alpha-1,6-mannosyltransferase activity"/>
    <property type="evidence" value="ECO:0007669"/>
    <property type="project" value="TreeGrafter"/>
</dbReference>
<dbReference type="HOGENOM" id="CLU_1403176_0_0_1"/>
<dbReference type="Proteomes" id="UP000002753">
    <property type="component" value="Unassembled WGS sequence"/>
</dbReference>
<comment type="caution">
    <text evidence="3">The sequence shown here is derived from an EMBL/GenBank/DDBJ whole genome shotgun (WGS) entry which is preliminary data.</text>
</comment>
<keyword evidence="2" id="KW-0812">Transmembrane</keyword>
<dbReference type="STRING" id="226230.J8TR95"/>
<sequence>MSLSHVSYRLRKNPWLSIFLPLLAIFLIYIVFFQRDQSLLGLDGQSISQYKWAHEKENTFYFPFTKKYKMPKYSYKKKSGWLFNDHVEDIIPEGHIAHYDLNKLHSTSDAAVNKEHVLILTPMQTFHQQYWDNLLQLSYPRELIELGFITPRTATGDLALKNLENAIKKVQPTRKLKDLVKSLSCDRILRVLIS</sequence>